<comment type="caution">
    <text evidence="1">The sequence shown here is derived from an EMBL/GenBank/DDBJ whole genome shotgun (WGS) entry which is preliminary data.</text>
</comment>
<organism evidence="1 2">
    <name type="scientific">Hibiscus sabdariffa</name>
    <name type="common">roselle</name>
    <dbReference type="NCBI Taxonomy" id="183260"/>
    <lineage>
        <taxon>Eukaryota</taxon>
        <taxon>Viridiplantae</taxon>
        <taxon>Streptophyta</taxon>
        <taxon>Embryophyta</taxon>
        <taxon>Tracheophyta</taxon>
        <taxon>Spermatophyta</taxon>
        <taxon>Magnoliopsida</taxon>
        <taxon>eudicotyledons</taxon>
        <taxon>Gunneridae</taxon>
        <taxon>Pentapetalae</taxon>
        <taxon>rosids</taxon>
        <taxon>malvids</taxon>
        <taxon>Malvales</taxon>
        <taxon>Malvaceae</taxon>
        <taxon>Malvoideae</taxon>
        <taxon>Hibiscus</taxon>
    </lineage>
</organism>
<name>A0ABR2AXI3_9ROSI</name>
<protein>
    <submittedName>
        <fullName evidence="1">Uncharacterized protein</fullName>
    </submittedName>
</protein>
<evidence type="ECO:0000313" key="1">
    <source>
        <dbReference type="EMBL" id="KAK8498927.1"/>
    </source>
</evidence>
<gene>
    <name evidence="1" type="ORF">V6N12_044657</name>
</gene>
<reference evidence="1 2" key="1">
    <citation type="journal article" date="2024" name="G3 (Bethesda)">
        <title>Genome assembly of Hibiscus sabdariffa L. provides insights into metabolisms of medicinal natural products.</title>
        <authorList>
            <person name="Kim T."/>
        </authorList>
    </citation>
    <scope>NUCLEOTIDE SEQUENCE [LARGE SCALE GENOMIC DNA]</scope>
    <source>
        <strain evidence="1">TK-2024</strain>
        <tissue evidence="1">Old leaves</tissue>
    </source>
</reference>
<dbReference type="EMBL" id="JBBPBM010000244">
    <property type="protein sequence ID" value="KAK8498927.1"/>
    <property type="molecule type" value="Genomic_DNA"/>
</dbReference>
<evidence type="ECO:0000313" key="2">
    <source>
        <dbReference type="Proteomes" id="UP001472677"/>
    </source>
</evidence>
<proteinExistence type="predicted"/>
<accession>A0ABR2AXI3</accession>
<sequence length="89" mass="9808">MFASLISSNGFRSSYKLASNQNSKIASVSDSSSTLINPVSGSWRRVLMGESSFSMRSMKGGKEIPKFPSQKLCSSPQIQNNSIQFRIRL</sequence>
<dbReference type="Proteomes" id="UP001472677">
    <property type="component" value="Unassembled WGS sequence"/>
</dbReference>
<keyword evidence="2" id="KW-1185">Reference proteome</keyword>